<keyword evidence="4" id="KW-0808">Transferase</keyword>
<feature type="transmembrane region" description="Helical" evidence="8">
    <location>
        <begin position="92"/>
        <end position="108"/>
    </location>
</feature>
<evidence type="ECO:0000256" key="5">
    <source>
        <dbReference type="ARBA" id="ARBA00022692"/>
    </source>
</evidence>
<evidence type="ECO:0000313" key="10">
    <source>
        <dbReference type="Proteomes" id="UP000178082"/>
    </source>
</evidence>
<reference evidence="9 10" key="1">
    <citation type="journal article" date="2016" name="Nat. Commun.">
        <title>Thousands of microbial genomes shed light on interconnected biogeochemical processes in an aquifer system.</title>
        <authorList>
            <person name="Anantharaman K."/>
            <person name="Brown C.T."/>
            <person name="Hug L.A."/>
            <person name="Sharon I."/>
            <person name="Castelle C.J."/>
            <person name="Probst A.J."/>
            <person name="Thomas B.C."/>
            <person name="Singh A."/>
            <person name="Wilkins M.J."/>
            <person name="Karaoz U."/>
            <person name="Brodie E.L."/>
            <person name="Williams K.H."/>
            <person name="Hubbard S.S."/>
            <person name="Banfield J.F."/>
        </authorList>
    </citation>
    <scope>NUCLEOTIDE SEQUENCE [LARGE SCALE GENOMIC DNA]</scope>
</reference>
<feature type="transmembrane region" description="Helical" evidence="8">
    <location>
        <begin position="218"/>
        <end position="238"/>
    </location>
</feature>
<dbReference type="STRING" id="1817883.A3G31_02205"/>
<protein>
    <submittedName>
        <fullName evidence="9">Uncharacterized protein</fullName>
    </submittedName>
</protein>
<dbReference type="GO" id="GO:0005886">
    <property type="term" value="C:plasma membrane"/>
    <property type="evidence" value="ECO:0007669"/>
    <property type="project" value="UniProtKB-SubCell"/>
</dbReference>
<dbReference type="PANTHER" id="PTHR33908:SF11">
    <property type="entry name" value="MEMBRANE PROTEIN"/>
    <property type="match status" value="1"/>
</dbReference>
<evidence type="ECO:0000256" key="2">
    <source>
        <dbReference type="ARBA" id="ARBA00022475"/>
    </source>
</evidence>
<keyword evidence="6 8" id="KW-1133">Transmembrane helix</keyword>
<dbReference type="InterPro" id="IPR050297">
    <property type="entry name" value="LipidA_mod_glycosyltrf_83"/>
</dbReference>
<proteinExistence type="predicted"/>
<feature type="transmembrane region" description="Helical" evidence="8">
    <location>
        <begin position="114"/>
        <end position="134"/>
    </location>
</feature>
<comment type="subcellular location">
    <subcellularLocation>
        <location evidence="1">Cell membrane</location>
        <topology evidence="1">Multi-pass membrane protein</topology>
    </subcellularLocation>
</comment>
<keyword evidence="5 8" id="KW-0812">Transmembrane</keyword>
<feature type="transmembrane region" description="Helical" evidence="8">
    <location>
        <begin position="12"/>
        <end position="32"/>
    </location>
</feature>
<evidence type="ECO:0000256" key="8">
    <source>
        <dbReference type="SAM" id="Phobius"/>
    </source>
</evidence>
<evidence type="ECO:0000313" key="9">
    <source>
        <dbReference type="EMBL" id="OGL54912.1"/>
    </source>
</evidence>
<feature type="transmembrane region" description="Helical" evidence="8">
    <location>
        <begin position="341"/>
        <end position="360"/>
    </location>
</feature>
<evidence type="ECO:0000256" key="4">
    <source>
        <dbReference type="ARBA" id="ARBA00022679"/>
    </source>
</evidence>
<organism evidence="9 10">
    <name type="scientific">Candidatus Schekmanbacteria bacterium RIFCSPLOWO2_12_FULL_38_15</name>
    <dbReference type="NCBI Taxonomy" id="1817883"/>
    <lineage>
        <taxon>Bacteria</taxon>
        <taxon>Candidatus Schekmaniibacteriota</taxon>
    </lineage>
</organism>
<accession>A0A1F7SMA9</accession>
<comment type="caution">
    <text evidence="9">The sequence shown here is derived from an EMBL/GenBank/DDBJ whole genome shotgun (WGS) entry which is preliminary data.</text>
</comment>
<evidence type="ECO:0000256" key="7">
    <source>
        <dbReference type="ARBA" id="ARBA00023136"/>
    </source>
</evidence>
<keyword evidence="3" id="KW-0328">Glycosyltransferase</keyword>
<sequence>MNLERKERKYIFLIGIISLFLFLRLSLLFTNIDEIFAYEERTNGCITKDIVSGKVKMPLYDYQAYPHSGGTLVSGILTAPFFFLFGPSLISLKLLSLLFSLGTLILWYKFLDEYFSRSIALLFSVFFILAPPFYSKVSLIAWGNHCESNFFTIIAIILFFKIIYADKKSNPVKNSYFLLFGLLSGFSIYFSYISLITIITLFALWFIWDKGFFLKKSFFIYLAGSFAGFSPWIGYNLYQRDVNGFKLFSDEFLAKVDYKYNISYLTKKFYQIFLKDVPLSFGFGIGWDSIDIISYLYYFVFIFSFLVFLFVYLMPLNKKLRNKSHPVGNNLKPSEESLKKLLPVTYIIIFLSIFTFSGFYNPKIVELEWFDVSKYRYYAPLYPFIFLTITLGLKTIWSEFNNTVLKILSVLTFVFLIAAGLYSNLRLIRFDEIGKGFILKGYHYDELLPRYIKNRGDKFERINHLIGRMDKEYIPEYYELIGIDFGKIFRGNISEGVKAIDRAKPEYRKYLYSGIGRASVMLFKDDLSRCSEFIEKIPEPYRAFCYQGLAYEALMQFHRYSSLDNGLSSEWDISVVLALINMVDDRYKPACYFGLGRGLMAFEFYYAESRMYLSSDLVMKSGKAIKEIEDKYKGFCFQGIGIEYGRKVWGYFFVQSYFQPEQGYGLENKFYSEALENEISRIIKGEKTLNEDDKRYYYKGVKMAVEENFTDGKVVNFILNRIKERKVL</sequence>
<feature type="transmembrane region" description="Helical" evidence="8">
    <location>
        <begin position="404"/>
        <end position="422"/>
    </location>
</feature>
<feature type="transmembrane region" description="Helical" evidence="8">
    <location>
        <begin position="176"/>
        <end position="206"/>
    </location>
</feature>
<feature type="transmembrane region" description="Helical" evidence="8">
    <location>
        <begin position="146"/>
        <end position="164"/>
    </location>
</feature>
<evidence type="ECO:0000256" key="6">
    <source>
        <dbReference type="ARBA" id="ARBA00022989"/>
    </source>
</evidence>
<name>A0A1F7SMA9_9BACT</name>
<evidence type="ECO:0000256" key="1">
    <source>
        <dbReference type="ARBA" id="ARBA00004651"/>
    </source>
</evidence>
<dbReference type="PANTHER" id="PTHR33908">
    <property type="entry name" value="MANNOSYLTRANSFERASE YKCB-RELATED"/>
    <property type="match status" value="1"/>
</dbReference>
<keyword evidence="7 8" id="KW-0472">Membrane</keyword>
<gene>
    <name evidence="9" type="ORF">A3G31_02205</name>
</gene>
<evidence type="ECO:0000256" key="3">
    <source>
        <dbReference type="ARBA" id="ARBA00022676"/>
    </source>
</evidence>
<dbReference type="EMBL" id="MGDI01000005">
    <property type="protein sequence ID" value="OGL54912.1"/>
    <property type="molecule type" value="Genomic_DNA"/>
</dbReference>
<dbReference type="Proteomes" id="UP000178082">
    <property type="component" value="Unassembled WGS sequence"/>
</dbReference>
<dbReference type="AlphaFoldDB" id="A0A1F7SMA9"/>
<dbReference type="GO" id="GO:0009103">
    <property type="term" value="P:lipopolysaccharide biosynthetic process"/>
    <property type="evidence" value="ECO:0007669"/>
    <property type="project" value="UniProtKB-ARBA"/>
</dbReference>
<dbReference type="GO" id="GO:0016763">
    <property type="term" value="F:pentosyltransferase activity"/>
    <property type="evidence" value="ECO:0007669"/>
    <property type="project" value="TreeGrafter"/>
</dbReference>
<keyword evidence="2" id="KW-1003">Cell membrane</keyword>
<feature type="transmembrane region" description="Helical" evidence="8">
    <location>
        <begin position="295"/>
        <end position="314"/>
    </location>
</feature>
<feature type="transmembrane region" description="Helical" evidence="8">
    <location>
        <begin position="380"/>
        <end position="397"/>
    </location>
</feature>